<dbReference type="AlphaFoldDB" id="A0A4P9XIR7"/>
<proteinExistence type="predicted"/>
<dbReference type="PANTHER" id="PTHR21344:SF1">
    <property type="entry name" value="RAL GTPASE-ACTIVATING PROTEIN SUBUNIT BETA"/>
    <property type="match status" value="1"/>
</dbReference>
<organism evidence="2 3">
    <name type="scientific">Thamnocephalis sphaerospora</name>
    <dbReference type="NCBI Taxonomy" id="78915"/>
    <lineage>
        <taxon>Eukaryota</taxon>
        <taxon>Fungi</taxon>
        <taxon>Fungi incertae sedis</taxon>
        <taxon>Zoopagomycota</taxon>
        <taxon>Zoopagomycotina</taxon>
        <taxon>Zoopagomycetes</taxon>
        <taxon>Zoopagales</taxon>
        <taxon>Sigmoideomycetaceae</taxon>
        <taxon>Thamnocephalis</taxon>
    </lineage>
</organism>
<name>A0A4P9XIR7_9FUNG</name>
<reference evidence="3" key="1">
    <citation type="journal article" date="2018" name="Nat. Microbiol.">
        <title>Leveraging single-cell genomics to expand the fungal tree of life.</title>
        <authorList>
            <person name="Ahrendt S.R."/>
            <person name="Quandt C.A."/>
            <person name="Ciobanu D."/>
            <person name="Clum A."/>
            <person name="Salamov A."/>
            <person name="Andreopoulos B."/>
            <person name="Cheng J.F."/>
            <person name="Woyke T."/>
            <person name="Pelin A."/>
            <person name="Henrissat B."/>
            <person name="Reynolds N.K."/>
            <person name="Benny G.L."/>
            <person name="Smith M.E."/>
            <person name="James T.Y."/>
            <person name="Grigoriev I.V."/>
        </authorList>
    </citation>
    <scope>NUCLEOTIDE SEQUENCE [LARGE SCALE GENOMIC DNA]</scope>
    <source>
        <strain evidence="3">RSA 1356</strain>
    </source>
</reference>
<gene>
    <name evidence="2" type="ORF">THASP1DRAFT_32553</name>
</gene>
<dbReference type="GO" id="GO:0005096">
    <property type="term" value="F:GTPase activator activity"/>
    <property type="evidence" value="ECO:0007669"/>
    <property type="project" value="InterPro"/>
</dbReference>
<evidence type="ECO:0000313" key="3">
    <source>
        <dbReference type="Proteomes" id="UP000271241"/>
    </source>
</evidence>
<dbReference type="OrthoDB" id="1749473at2759"/>
<protein>
    <recommendedName>
        <fullName evidence="1">Ral GTPase-activating protein subunit alpha/beta N-terminal domain-containing protein</fullName>
    </recommendedName>
</protein>
<dbReference type="InterPro" id="IPR039930">
    <property type="entry name" value="RALGAPB"/>
</dbReference>
<dbReference type="STRING" id="78915.A0A4P9XIR7"/>
<dbReference type="PANTHER" id="PTHR21344">
    <property type="entry name" value="RAL GTPASE-ACTIVATING PROTEIN SUBUNIT BETA"/>
    <property type="match status" value="1"/>
</dbReference>
<feature type="domain" description="Ral GTPase-activating protein subunit alpha/beta N-terminal" evidence="1">
    <location>
        <begin position="292"/>
        <end position="363"/>
    </location>
</feature>
<dbReference type="InterPro" id="IPR046859">
    <property type="entry name" value="RGPA/RALGAPB_N"/>
</dbReference>
<dbReference type="Pfam" id="PF20412">
    <property type="entry name" value="RALGAPB_N"/>
    <property type="match status" value="2"/>
</dbReference>
<evidence type="ECO:0000259" key="1">
    <source>
        <dbReference type="Pfam" id="PF20412"/>
    </source>
</evidence>
<evidence type="ECO:0000313" key="2">
    <source>
        <dbReference type="EMBL" id="RKP05607.1"/>
    </source>
</evidence>
<accession>A0A4P9XIR7</accession>
<feature type="domain" description="Ral GTPase-activating protein subunit alpha/beta N-terminal" evidence="1">
    <location>
        <begin position="187"/>
        <end position="240"/>
    </location>
</feature>
<dbReference type="Proteomes" id="UP000271241">
    <property type="component" value="Unassembled WGS sequence"/>
</dbReference>
<dbReference type="EMBL" id="KZ993079">
    <property type="protein sequence ID" value="RKP05607.1"/>
    <property type="molecule type" value="Genomic_DNA"/>
</dbReference>
<sequence length="377" mass="41228">MQLEWLTELGLLQVPETGCYSVFGDTDSDALSDFQPDFRRAVVRMVTAHLSQTYPTPRLSTVAQARWCMAAIGQAFGLPSYGDAGLMNDAADIYSKWLLERNARPECFRGVGTGESDAETLAQQFLQSLFRHLSQLFEPRSFQDHPSAPPRQPVAVPIAIPLGLDEAEMVPTSAHSSDDDHLVTFRKYTELCLKVLKMFTMAGRLLAAEMSEETWRVLMRVVAGACDRLLRSPAIMETLATGGMPALAGSGGISTTSVISPTVGEFSINIRNASAASTESRLDGSSVGGIPQVYDLSGELCECMLQASTLFELCLRAPFFDSGLWDFLSDSFPRWAHRVRVMENWCAYTSALTQRVLRLLYGPGAGTPSVEVTVYVG</sequence>
<keyword evidence="3" id="KW-1185">Reference proteome</keyword>